<gene>
    <name evidence="1" type="ORF">S01H1_40026</name>
</gene>
<evidence type="ECO:0008006" key="2">
    <source>
        <dbReference type="Google" id="ProtNLM"/>
    </source>
</evidence>
<dbReference type="PANTHER" id="PTHR39189">
    <property type="entry name" value="UPF0173 METAL-DEPENDENT HYDROLASE YTKL"/>
    <property type="match status" value="1"/>
</dbReference>
<sequence>GQVTDLGRIDILLIPVGGYYTIDATAATEVCNQLTPRVIIPMHYKTDKCAYPIAGVDEFLEGKKGVSRLDTSQVEFKPGELPASTQVIVLKPAL</sequence>
<dbReference type="AlphaFoldDB" id="X0UU47"/>
<dbReference type="EMBL" id="BARS01025315">
    <property type="protein sequence ID" value="GAG02742.1"/>
    <property type="molecule type" value="Genomic_DNA"/>
</dbReference>
<name>X0UU47_9ZZZZ</name>
<dbReference type="PANTHER" id="PTHR39189:SF1">
    <property type="entry name" value="UPF0173 METAL-DEPENDENT HYDROLASE YTKL"/>
    <property type="match status" value="1"/>
</dbReference>
<dbReference type="Gene3D" id="3.60.15.10">
    <property type="entry name" value="Ribonuclease Z/Hydroxyacylglutathione hydrolase-like"/>
    <property type="match status" value="1"/>
</dbReference>
<accession>X0UU47</accession>
<feature type="non-terminal residue" evidence="1">
    <location>
        <position position="1"/>
    </location>
</feature>
<dbReference type="InterPro" id="IPR036866">
    <property type="entry name" value="RibonucZ/Hydroxyglut_hydro"/>
</dbReference>
<dbReference type="Pfam" id="PF13483">
    <property type="entry name" value="Lactamase_B_3"/>
    <property type="match status" value="1"/>
</dbReference>
<dbReference type="SUPFAM" id="SSF56281">
    <property type="entry name" value="Metallo-hydrolase/oxidoreductase"/>
    <property type="match status" value="1"/>
</dbReference>
<proteinExistence type="predicted"/>
<organism evidence="1">
    <name type="scientific">marine sediment metagenome</name>
    <dbReference type="NCBI Taxonomy" id="412755"/>
    <lineage>
        <taxon>unclassified sequences</taxon>
        <taxon>metagenomes</taxon>
        <taxon>ecological metagenomes</taxon>
    </lineage>
</organism>
<evidence type="ECO:0000313" key="1">
    <source>
        <dbReference type="EMBL" id="GAG02742.1"/>
    </source>
</evidence>
<protein>
    <recommendedName>
        <fullName evidence="2">Metallo-beta-lactamase domain-containing protein</fullName>
    </recommendedName>
</protein>
<reference evidence="1" key="1">
    <citation type="journal article" date="2014" name="Front. Microbiol.">
        <title>High frequency of phylogenetically diverse reductive dehalogenase-homologous genes in deep subseafloor sedimentary metagenomes.</title>
        <authorList>
            <person name="Kawai M."/>
            <person name="Futagami T."/>
            <person name="Toyoda A."/>
            <person name="Takaki Y."/>
            <person name="Nishi S."/>
            <person name="Hori S."/>
            <person name="Arai W."/>
            <person name="Tsubouchi T."/>
            <person name="Morono Y."/>
            <person name="Uchiyama I."/>
            <person name="Ito T."/>
            <person name="Fujiyama A."/>
            <person name="Inagaki F."/>
            <person name="Takami H."/>
        </authorList>
    </citation>
    <scope>NUCLEOTIDE SEQUENCE</scope>
    <source>
        <strain evidence="1">Expedition CK06-06</strain>
    </source>
</reference>
<comment type="caution">
    <text evidence="1">The sequence shown here is derived from an EMBL/GenBank/DDBJ whole genome shotgun (WGS) entry which is preliminary data.</text>
</comment>